<organism evidence="10 11">
    <name type="scientific">Rhizorhabdus wittichii (strain DSM 6014 / CCUG 31198 / JCM 15750 / NBRC 105917 / EY 4224 / RW1)</name>
    <name type="common">Sphingomonas wittichii</name>
    <dbReference type="NCBI Taxonomy" id="392499"/>
    <lineage>
        <taxon>Bacteria</taxon>
        <taxon>Pseudomonadati</taxon>
        <taxon>Pseudomonadota</taxon>
        <taxon>Alphaproteobacteria</taxon>
        <taxon>Sphingomonadales</taxon>
        <taxon>Sphingomonadaceae</taxon>
        <taxon>Rhizorhabdus</taxon>
    </lineage>
</organism>
<evidence type="ECO:0000256" key="7">
    <source>
        <dbReference type="ARBA" id="ARBA00022803"/>
    </source>
</evidence>
<dbReference type="PANTHER" id="PTHR44998:SF1">
    <property type="entry name" value="UDP-N-ACETYLGLUCOSAMINE--PEPTIDE N-ACETYLGLUCOSAMINYLTRANSFERASE 110 KDA SUBUNIT"/>
    <property type="match status" value="1"/>
</dbReference>
<comment type="similarity">
    <text evidence="2">Belongs to the glycosyltransferase 41 family. O-GlcNAc transferase subfamily.</text>
</comment>
<dbReference type="PROSITE" id="PS50005">
    <property type="entry name" value="TPR"/>
    <property type="match status" value="4"/>
</dbReference>
<dbReference type="Pfam" id="PF13424">
    <property type="entry name" value="TPR_12"/>
    <property type="match status" value="1"/>
</dbReference>
<evidence type="ECO:0000256" key="4">
    <source>
        <dbReference type="ARBA" id="ARBA00022676"/>
    </source>
</evidence>
<feature type="domain" description="O-GlcNAc transferase C-terminal" evidence="9">
    <location>
        <begin position="446"/>
        <end position="628"/>
    </location>
</feature>
<evidence type="ECO:0000313" key="10">
    <source>
        <dbReference type="EMBL" id="ABQ68498.1"/>
    </source>
</evidence>
<feature type="repeat" description="TPR" evidence="8">
    <location>
        <begin position="133"/>
        <end position="166"/>
    </location>
</feature>
<reference evidence="10 11" key="1">
    <citation type="journal article" date="2010" name="J. Bacteriol.">
        <title>Genome sequence of the dioxin-mineralizing bacterium Sphingomonas wittichii RW1.</title>
        <authorList>
            <person name="Miller T.R."/>
            <person name="Delcher A.L."/>
            <person name="Salzberg S.L."/>
            <person name="Saunders E."/>
            <person name="Detter J.C."/>
            <person name="Halden R.U."/>
        </authorList>
    </citation>
    <scope>NUCLEOTIDE SEQUENCE [LARGE SCALE GENOMIC DNA]</scope>
    <source>
        <strain evidence="11">DSM 6014 / CCUG 31198 / JCM 15750 / NBRC 105917 / EY 4224 / RW1</strain>
    </source>
</reference>
<comment type="pathway">
    <text evidence="1">Protein modification; protein glycosylation.</text>
</comment>
<feature type="repeat" description="TPR" evidence="8">
    <location>
        <begin position="167"/>
        <end position="200"/>
    </location>
</feature>
<proteinExistence type="inferred from homology"/>
<feature type="domain" description="O-GlcNAc transferase C-terminal" evidence="9">
    <location>
        <begin position="276"/>
        <end position="436"/>
    </location>
</feature>
<keyword evidence="6" id="KW-0677">Repeat</keyword>
<dbReference type="GO" id="GO:0097363">
    <property type="term" value="F:protein O-acetylglucosaminyltransferase activity"/>
    <property type="evidence" value="ECO:0007669"/>
    <property type="project" value="UniProtKB-EC"/>
</dbReference>
<keyword evidence="7 8" id="KW-0802">TPR repeat</keyword>
<evidence type="ECO:0000256" key="2">
    <source>
        <dbReference type="ARBA" id="ARBA00005386"/>
    </source>
</evidence>
<dbReference type="AlphaFoldDB" id="A0A9J9HBI3"/>
<dbReference type="Gene3D" id="1.25.40.10">
    <property type="entry name" value="Tetratricopeptide repeat domain"/>
    <property type="match status" value="2"/>
</dbReference>
<dbReference type="Pfam" id="PF13414">
    <property type="entry name" value="TPR_11"/>
    <property type="match status" value="1"/>
</dbReference>
<keyword evidence="4" id="KW-0328">Glycosyltransferase</keyword>
<dbReference type="OrthoDB" id="146908at2"/>
<evidence type="ECO:0000256" key="8">
    <source>
        <dbReference type="PROSITE-ProRule" id="PRU00339"/>
    </source>
</evidence>
<dbReference type="InterPro" id="IPR011990">
    <property type="entry name" value="TPR-like_helical_dom_sf"/>
</dbReference>
<dbReference type="PROSITE" id="PS50293">
    <property type="entry name" value="TPR_REGION"/>
    <property type="match status" value="1"/>
</dbReference>
<evidence type="ECO:0000256" key="6">
    <source>
        <dbReference type="ARBA" id="ARBA00022737"/>
    </source>
</evidence>
<evidence type="ECO:0000313" key="11">
    <source>
        <dbReference type="Proteomes" id="UP000001989"/>
    </source>
</evidence>
<gene>
    <name evidence="10" type="ordered locus">Swit_2139</name>
</gene>
<keyword evidence="5" id="KW-0808">Transferase</keyword>
<dbReference type="GO" id="GO:0006493">
    <property type="term" value="P:protein O-linked glycosylation"/>
    <property type="evidence" value="ECO:0007669"/>
    <property type="project" value="TreeGrafter"/>
</dbReference>
<dbReference type="KEGG" id="swi:Swit_2139"/>
<accession>A0A9J9HBI3</accession>
<dbReference type="InterPro" id="IPR019734">
    <property type="entry name" value="TPR_rpt"/>
</dbReference>
<dbReference type="SUPFAM" id="SSF48452">
    <property type="entry name" value="TPR-like"/>
    <property type="match status" value="1"/>
</dbReference>
<dbReference type="EMBL" id="CP000699">
    <property type="protein sequence ID" value="ABQ68498.1"/>
    <property type="molecule type" value="Genomic_DNA"/>
</dbReference>
<sequence length="654" mass="71155">MDALRAIERRGEMRALLEQGLPLLERFPQAVPLLQMLGIAHARLREPAAAAALFARVTTVEPDNAAGHVNLGNSLRDLGRRDAAIRSYERAIAIDSGLAQAHFNLGTVLYDLGRSAEALSRFEAAIALRPDYAAAHAQRGDALVALSRAEEALGCYRRALDLAPDMARTHNNMGMALRLLGRHPEAIAAFGEALARQPGHDAARIRRAYLRARICDWDAMAEDAARLPALGIEGPPVPPFMMLALDDSPARHRLRADRHAAANFPRAAGVETVPARPVAPGERLRIGYFSADFHDHATMHLMARLFELHDRAGFEVHAFSYGPASDDPMRRRLLAAVEHFHDVRTLDDQAIAALARRAGIDVAVDLKGYTADTRSGLFAGRAAPVQIAYLGYPGTMGAPFIDYVVADRTVIPPDHLAHYSEAPIWLPHSYQATDDRRPIADRPPRRADVGLPEQGFVFASFNASYKITPDLFAIWMRLLDRVEGSVLWLLGDDADAAANLRGHARRHGIDPARLLFAAKLPVAEHLARQKLADLFLDSFVCNAHTTASDALWAGLPIVTRIGAGFAARVCASLLRAVGLPELVTDSAADYERLAFALATDRAALDAIRARLATQRATAPLFDSTAFARHIEAGYRAAHARRLAGLPPAPIEIEA</sequence>
<feature type="repeat" description="TPR" evidence="8">
    <location>
        <begin position="65"/>
        <end position="98"/>
    </location>
</feature>
<keyword evidence="11" id="KW-1185">Reference proteome</keyword>
<dbReference type="Gene3D" id="3.40.50.2000">
    <property type="entry name" value="Glycogen Phosphorylase B"/>
    <property type="match status" value="1"/>
</dbReference>
<dbReference type="InterPro" id="IPR029489">
    <property type="entry name" value="OGT/SEC/SPY_C"/>
</dbReference>
<evidence type="ECO:0000256" key="5">
    <source>
        <dbReference type="ARBA" id="ARBA00022679"/>
    </source>
</evidence>
<dbReference type="EC" id="2.4.1.255" evidence="3"/>
<dbReference type="SMART" id="SM00028">
    <property type="entry name" value="TPR"/>
    <property type="match status" value="5"/>
</dbReference>
<dbReference type="PANTHER" id="PTHR44998">
    <property type="match status" value="1"/>
</dbReference>
<evidence type="ECO:0000256" key="1">
    <source>
        <dbReference type="ARBA" id="ARBA00004922"/>
    </source>
</evidence>
<evidence type="ECO:0000259" key="9">
    <source>
        <dbReference type="Pfam" id="PF13844"/>
    </source>
</evidence>
<dbReference type="Gene3D" id="3.40.50.11380">
    <property type="match status" value="1"/>
</dbReference>
<feature type="repeat" description="TPR" evidence="8">
    <location>
        <begin position="99"/>
        <end position="132"/>
    </location>
</feature>
<evidence type="ECO:0000256" key="3">
    <source>
        <dbReference type="ARBA" id="ARBA00011970"/>
    </source>
</evidence>
<protein>
    <recommendedName>
        <fullName evidence="3">protein O-GlcNAc transferase</fullName>
        <ecNumber evidence="3">2.4.1.255</ecNumber>
    </recommendedName>
</protein>
<dbReference type="SUPFAM" id="SSF53756">
    <property type="entry name" value="UDP-Glycosyltransferase/glycogen phosphorylase"/>
    <property type="match status" value="1"/>
</dbReference>
<dbReference type="Proteomes" id="UP000001989">
    <property type="component" value="Chromosome"/>
</dbReference>
<dbReference type="Pfam" id="PF13844">
    <property type="entry name" value="Glyco_transf_41"/>
    <property type="match status" value="2"/>
</dbReference>
<name>A0A9J9HBI3_RHIWR</name>